<dbReference type="InterPro" id="IPR008912">
    <property type="entry name" value="Uncharacterised_CoxE"/>
</dbReference>
<dbReference type="AlphaFoldDB" id="A0A1I5Q0H6"/>
<name>A0A1I5Q0H6_9PSEU</name>
<dbReference type="InterPro" id="IPR011195">
    <property type="entry name" value="UCP010256"/>
</dbReference>
<feature type="region of interest" description="Disordered" evidence="1">
    <location>
        <begin position="141"/>
        <end position="172"/>
    </location>
</feature>
<dbReference type="PANTHER" id="PTHR39338:SF6">
    <property type="entry name" value="BLL5662 PROTEIN"/>
    <property type="match status" value="1"/>
</dbReference>
<dbReference type="SUPFAM" id="SSF53300">
    <property type="entry name" value="vWA-like"/>
    <property type="match status" value="1"/>
</dbReference>
<dbReference type="PIRSF" id="PIRSF010256">
    <property type="entry name" value="CoxE_vWa"/>
    <property type="match status" value="1"/>
</dbReference>
<gene>
    <name evidence="2" type="ORF">SAMN05421854_105148</name>
</gene>
<reference evidence="2 3" key="1">
    <citation type="submission" date="2016-10" db="EMBL/GenBank/DDBJ databases">
        <authorList>
            <person name="de Groot N.N."/>
        </authorList>
    </citation>
    <scope>NUCLEOTIDE SEQUENCE [LARGE SCALE GENOMIC DNA]</scope>
    <source>
        <strain evidence="2 3">DSM 44637</strain>
    </source>
</reference>
<dbReference type="Pfam" id="PF05762">
    <property type="entry name" value="VWA_CoxE"/>
    <property type="match status" value="1"/>
</dbReference>
<evidence type="ECO:0000256" key="1">
    <source>
        <dbReference type="SAM" id="MobiDB-lite"/>
    </source>
</evidence>
<accession>A0A1I5Q0H6</accession>
<dbReference type="EMBL" id="FOWC01000005">
    <property type="protein sequence ID" value="SFP39699.1"/>
    <property type="molecule type" value="Genomic_DNA"/>
</dbReference>
<protein>
    <recommendedName>
        <fullName evidence="4">VWA domain-containing protein</fullName>
    </recommendedName>
</protein>
<dbReference type="Proteomes" id="UP000199137">
    <property type="component" value="Unassembled WGS sequence"/>
</dbReference>
<evidence type="ECO:0008006" key="4">
    <source>
        <dbReference type="Google" id="ProtNLM"/>
    </source>
</evidence>
<dbReference type="STRING" id="112413.SAMN05421854_105148"/>
<dbReference type="RefSeq" id="WP_093574294.1">
    <property type="nucleotide sequence ID" value="NZ_FOWC01000005.1"/>
</dbReference>
<feature type="region of interest" description="Disordered" evidence="1">
    <location>
        <begin position="1"/>
        <end position="42"/>
    </location>
</feature>
<organism evidence="2 3">
    <name type="scientific">Amycolatopsis rubida</name>
    <dbReference type="NCBI Taxonomy" id="112413"/>
    <lineage>
        <taxon>Bacteria</taxon>
        <taxon>Bacillati</taxon>
        <taxon>Actinomycetota</taxon>
        <taxon>Actinomycetes</taxon>
        <taxon>Pseudonocardiales</taxon>
        <taxon>Pseudonocardiaceae</taxon>
        <taxon>Amycolatopsis</taxon>
    </lineage>
</organism>
<sequence>MNSGRELSGREAGKGAANRPRAGDRADPAVPAAPGPERPDRPDLAALASLLLARLREAGVAADPRGAAALTAALPGVFAAPGDRRSRLYWTARVTLVCGPGDLAAYDRVFDDLVGVPSGGSPAPGATLAATRPAAARRAVPNAPAGTETEGAVPWVTSPRQTAAGGPGRPDGRAVPVPAPGWAAARAAPASFDDLDERMLADLGARLRDAAHRRRTRRREASRYGRLDLRRTARRWRRTGGEPLHLVRTRPRHRPRRLVVLCDVSESMRPYVTAFLHLMRAASVEAGETFAFGTTLTRLSPALRRRTPAEAVAEASLLVGDRYGGTRIASSLRTLIRSPHAELLRGAVVVVASDGWDTDPPERLAAEMARIARRAHRVVWINPRAGEPGYRPLVGGMAAALPHCDSVLPAATLAELAGVVDELSSTASRRPRGGTS</sequence>
<proteinExistence type="predicted"/>
<evidence type="ECO:0000313" key="2">
    <source>
        <dbReference type="EMBL" id="SFP39699.1"/>
    </source>
</evidence>
<dbReference type="InterPro" id="IPR036465">
    <property type="entry name" value="vWFA_dom_sf"/>
</dbReference>
<evidence type="ECO:0000313" key="3">
    <source>
        <dbReference type="Proteomes" id="UP000199137"/>
    </source>
</evidence>
<dbReference type="OrthoDB" id="9790469at2"/>
<dbReference type="CDD" id="cd00198">
    <property type="entry name" value="vWFA"/>
    <property type="match status" value="1"/>
</dbReference>
<dbReference type="PANTHER" id="PTHR39338">
    <property type="entry name" value="BLL5662 PROTEIN-RELATED"/>
    <property type="match status" value="1"/>
</dbReference>